<feature type="non-terminal residue" evidence="1">
    <location>
        <position position="78"/>
    </location>
</feature>
<dbReference type="EMBL" id="BART01014043">
    <property type="protein sequence ID" value="GAG84161.1"/>
    <property type="molecule type" value="Genomic_DNA"/>
</dbReference>
<name>X1CIU2_9ZZZZ</name>
<reference evidence="1" key="1">
    <citation type="journal article" date="2014" name="Front. Microbiol.">
        <title>High frequency of phylogenetically diverse reductive dehalogenase-homologous genes in deep subseafloor sedimentary metagenomes.</title>
        <authorList>
            <person name="Kawai M."/>
            <person name="Futagami T."/>
            <person name="Toyoda A."/>
            <person name="Takaki Y."/>
            <person name="Nishi S."/>
            <person name="Hori S."/>
            <person name="Arai W."/>
            <person name="Tsubouchi T."/>
            <person name="Morono Y."/>
            <person name="Uchiyama I."/>
            <person name="Ito T."/>
            <person name="Fujiyama A."/>
            <person name="Inagaki F."/>
            <person name="Takami H."/>
        </authorList>
    </citation>
    <scope>NUCLEOTIDE SEQUENCE</scope>
    <source>
        <strain evidence="1">Expedition CK06-06</strain>
    </source>
</reference>
<comment type="caution">
    <text evidence="1">The sequence shown here is derived from an EMBL/GenBank/DDBJ whole genome shotgun (WGS) entry which is preliminary data.</text>
</comment>
<dbReference type="AlphaFoldDB" id="X1CIU2"/>
<sequence>MLDTHLLSDVDPKIFNLSDIKILHFTDKSVKSQTIDRLLEKAAHKLYKLNTGECIIFCNESSIGKSKSIKVNIRPRIS</sequence>
<organism evidence="1">
    <name type="scientific">marine sediment metagenome</name>
    <dbReference type="NCBI Taxonomy" id="412755"/>
    <lineage>
        <taxon>unclassified sequences</taxon>
        <taxon>metagenomes</taxon>
        <taxon>ecological metagenomes</taxon>
    </lineage>
</organism>
<proteinExistence type="predicted"/>
<evidence type="ECO:0000313" key="1">
    <source>
        <dbReference type="EMBL" id="GAG84161.1"/>
    </source>
</evidence>
<gene>
    <name evidence="1" type="ORF">S01H4_28309</name>
</gene>
<protein>
    <submittedName>
        <fullName evidence="1">Uncharacterized protein</fullName>
    </submittedName>
</protein>
<accession>X1CIU2</accession>